<organism evidence="9 10">
    <name type="scientific">Macrostomum lignano</name>
    <dbReference type="NCBI Taxonomy" id="282301"/>
    <lineage>
        <taxon>Eukaryota</taxon>
        <taxon>Metazoa</taxon>
        <taxon>Spiralia</taxon>
        <taxon>Lophotrochozoa</taxon>
        <taxon>Platyhelminthes</taxon>
        <taxon>Rhabditophora</taxon>
        <taxon>Macrostomorpha</taxon>
        <taxon>Macrostomida</taxon>
        <taxon>Macrostomidae</taxon>
        <taxon>Macrostomum</taxon>
    </lineage>
</organism>
<evidence type="ECO:0000313" key="10">
    <source>
        <dbReference type="WBParaSite" id="maker-uti_cns_0012614-snap-gene-0.4-mRNA-1"/>
    </source>
</evidence>
<keyword evidence="4" id="KW-0067">ATP-binding</keyword>
<dbReference type="GO" id="GO:0003676">
    <property type="term" value="F:nucleic acid binding"/>
    <property type="evidence" value="ECO:0007669"/>
    <property type="project" value="InterPro"/>
</dbReference>
<feature type="compositionally biased region" description="Low complexity" evidence="6">
    <location>
        <begin position="243"/>
        <end position="294"/>
    </location>
</feature>
<dbReference type="Gene3D" id="1.10.3380.30">
    <property type="match status" value="1"/>
</dbReference>
<keyword evidence="2" id="KW-0378">Hydrolase</keyword>
<dbReference type="CDD" id="cd18795">
    <property type="entry name" value="SF2_C_Ski2"/>
    <property type="match status" value="1"/>
</dbReference>
<dbReference type="PANTHER" id="PTHR12131:SF1">
    <property type="entry name" value="ATP-DEPENDENT RNA HELICASE SUPV3L1, MITOCHONDRIAL-RELATED"/>
    <property type="match status" value="1"/>
</dbReference>
<dbReference type="Pfam" id="PF08148">
    <property type="entry name" value="DSHCT"/>
    <property type="match status" value="1"/>
</dbReference>
<dbReference type="InterPro" id="IPR012961">
    <property type="entry name" value="Ski2/MTR4_C"/>
</dbReference>
<dbReference type="Gene3D" id="3.40.50.300">
    <property type="entry name" value="P-loop containing nucleotide triphosphate hydrolases"/>
    <property type="match status" value="2"/>
</dbReference>
<feature type="region of interest" description="Disordered" evidence="6">
    <location>
        <begin position="53"/>
        <end position="96"/>
    </location>
</feature>
<feature type="region of interest" description="Disordered" evidence="6">
    <location>
        <begin position="387"/>
        <end position="475"/>
    </location>
</feature>
<feature type="compositionally biased region" description="Low complexity" evidence="6">
    <location>
        <begin position="388"/>
        <end position="405"/>
    </location>
</feature>
<keyword evidence="9" id="KW-1185">Reference proteome</keyword>
<feature type="compositionally biased region" description="Low complexity" evidence="6">
    <location>
        <begin position="345"/>
        <end position="367"/>
    </location>
</feature>
<dbReference type="Pfam" id="PF00270">
    <property type="entry name" value="DEAD"/>
    <property type="match status" value="1"/>
</dbReference>
<evidence type="ECO:0000256" key="5">
    <source>
        <dbReference type="ARBA" id="ARBA00047984"/>
    </source>
</evidence>
<comment type="catalytic activity">
    <reaction evidence="5">
        <text>ATP + H2O = ADP + phosphate + H(+)</text>
        <dbReference type="Rhea" id="RHEA:13065"/>
        <dbReference type="ChEBI" id="CHEBI:15377"/>
        <dbReference type="ChEBI" id="CHEBI:15378"/>
        <dbReference type="ChEBI" id="CHEBI:30616"/>
        <dbReference type="ChEBI" id="CHEBI:43474"/>
        <dbReference type="ChEBI" id="CHEBI:456216"/>
        <dbReference type="EC" id="3.6.4.13"/>
    </reaction>
</comment>
<evidence type="ECO:0000259" key="8">
    <source>
        <dbReference type="PROSITE" id="PS51194"/>
    </source>
</evidence>
<dbReference type="InterPro" id="IPR001650">
    <property type="entry name" value="Helicase_C-like"/>
</dbReference>
<evidence type="ECO:0000256" key="4">
    <source>
        <dbReference type="ARBA" id="ARBA00022840"/>
    </source>
</evidence>
<feature type="domain" description="Helicase ATP-binding" evidence="7">
    <location>
        <begin position="515"/>
        <end position="603"/>
    </location>
</feature>
<dbReference type="GO" id="GO:0070478">
    <property type="term" value="P:nuclear-transcribed mRNA catabolic process, 3'-5' exonucleolytic nonsense-mediated decay"/>
    <property type="evidence" value="ECO:0007669"/>
    <property type="project" value="TreeGrafter"/>
</dbReference>
<feature type="region of interest" description="Disordered" evidence="6">
    <location>
        <begin position="187"/>
        <end position="206"/>
    </location>
</feature>
<dbReference type="WBParaSite" id="maker-uti_cns_0012614-snap-gene-0.4-mRNA-1">
    <property type="protein sequence ID" value="maker-uti_cns_0012614-snap-gene-0.4-mRNA-1"/>
    <property type="gene ID" value="maker-uti_cns_0012614-snap-gene-0.4"/>
</dbReference>
<evidence type="ECO:0000259" key="7">
    <source>
        <dbReference type="PROSITE" id="PS51192"/>
    </source>
</evidence>
<feature type="compositionally biased region" description="Polar residues" evidence="6">
    <location>
        <begin position="224"/>
        <end position="235"/>
    </location>
</feature>
<feature type="region of interest" description="Disordered" evidence="6">
    <location>
        <begin position="1306"/>
        <end position="1334"/>
    </location>
</feature>
<dbReference type="InterPro" id="IPR011545">
    <property type="entry name" value="DEAD/DEAH_box_helicase_dom"/>
</dbReference>
<feature type="domain" description="Helicase C-terminal" evidence="8">
    <location>
        <begin position="764"/>
        <end position="932"/>
    </location>
</feature>
<feature type="compositionally biased region" description="Polar residues" evidence="6">
    <location>
        <begin position="429"/>
        <end position="439"/>
    </location>
</feature>
<feature type="compositionally biased region" description="Basic residues" evidence="6">
    <location>
        <begin position="76"/>
        <end position="86"/>
    </location>
</feature>
<keyword evidence="1" id="KW-0547">Nucleotide-binding</keyword>
<dbReference type="GO" id="GO:0016787">
    <property type="term" value="F:hydrolase activity"/>
    <property type="evidence" value="ECO:0007669"/>
    <property type="project" value="UniProtKB-KW"/>
</dbReference>
<evidence type="ECO:0000256" key="6">
    <source>
        <dbReference type="SAM" id="MobiDB-lite"/>
    </source>
</evidence>
<feature type="compositionally biased region" description="Polar residues" evidence="6">
    <location>
        <begin position="458"/>
        <end position="475"/>
    </location>
</feature>
<proteinExistence type="predicted"/>
<sequence length="1497" mass="162289">AASCGRLGVSFVGGGGELYSGQTARLQLIGKRGERLAGGDENFMTAVDRHEPAKATGNQRAPGSPPVPLADTKLARASRSRSHHSSSRANGSSSLTSWKPALPLASAWQSRARPRNQKAGRSWALLTSWSKIWPARPKRPCLLAARAMRQWTPHPATVGLEQERAGGLDLLGGGAILALAQPAGQPIGTVDTRPAPDSQACEAPDSAYPQMPLSVAAAGIQQAPSNRLSAGSTAAATERGNRSASRAASSSAKSASPFATAMRTATSSARATPMPTPSAESAPSSTTNASSAPAGVADDAAAVAVAASMKRTSRQTSARVQWCAAAGPAMASRLASRIRRRRGRVSPPESPRSSPSLASLFSTSGSLPDSSRRQCSCRVAGRLAGDISDSLSTSSPRSRSNSRPMASPPARPRLQQAAYRASLVRGSTRRSPTEANSRSAAPRLSAGDSGAKRWVAQTAASSSTGHDSNGSQPRALQEVSNNLTMAERLNAELDKLETDSDSNCSDAAGRECKVERVNQNASCLIMTTEILRSMLYGGSDILRELEWVIFDEVHYVNDAERGVVWEEVLILLPKHVAIILLSATVPNTEQFANWVGSIKRRNIYVISTSKRPVPLEHYLYTGNSSATSKELFLFIDSRSKFQRTGGYEAAVLAKKQRESSGGAGGGGAKWGAWPSGHLDPKTERNVWLSVISMLKERQGMPAVVFMFSRQVYGICELFNNLQDIRVAIANLKQLQGSLTSRWLDFRRVNVQRIDTMVQSLTALQKLDLNTAVEKNRTYKFFRMAVAKLRPEDRELPQVEFFQRMLAKGLGVHHGGVLPILKEVVELLFQKGLVKLLFATETFAMGVNMPAKTVLFDTVVKHDGRQRRPLLPGEYTQMAGRAGRRGLDATGTVIVVCKSEVPDAGTLEHMALGKATKLESKFRVTYAMILNLLRGRALRVEEVLRRSFSEDSSQAMAGDRQRQLVQLEADIAEAGLPSCRVCGGPAMDAYLAGLLEHQRLREQATKEILTCFRPRPGQLIVMRPWPGEPGTRRVGVLLQLDGNRMRLLTLGPLPSSPPPPTAQSATATSFAPLAAVCQTEFAQPAAQPQPVLLDLPAADWLDGVGQQTANSLRGEASVRAVLDDFKRRELPRFADSPPGQTVSQVAQELADLLRSRYAAAAPSPLLDPVDGMGLKKIDQTQLFARLAECRRSLLANECLACPGFSAHFSQALRRQLLIWQRNHLMHQLSDDSLLYLAEYKQRLQVLRKMEFVSQNDQVRLKGQAACELSSQCVLITELMFQNAFDQLEPAHLASLFSCFVCEARLQQAKPPPPPSTSNSAASARQDGRVGGGGRDPVTDMLLELPEPLREALDRVIDTANSAQALQCEFQLGLVPDLDPDSVRPALMRVVYEWARGTSFREIAGLTDQQEGIIVRCIQRLDELLKDARNAARVIGANQLSEKFETASQLIKRDIVFAASLYLDDSGAVVFPAAVLYSFILGKLVKRLNFGPRRDAPKP</sequence>
<dbReference type="GO" id="GO:0005524">
    <property type="term" value="F:ATP binding"/>
    <property type="evidence" value="ECO:0007669"/>
    <property type="project" value="UniProtKB-KW"/>
</dbReference>
<feature type="region of interest" description="Disordered" evidence="6">
    <location>
        <begin position="337"/>
        <end position="373"/>
    </location>
</feature>
<evidence type="ECO:0000256" key="3">
    <source>
        <dbReference type="ARBA" id="ARBA00022806"/>
    </source>
</evidence>
<name>A0A1I8IHH7_9PLAT</name>
<protein>
    <submittedName>
        <fullName evidence="10">Helicase C-terminal domain-containing protein</fullName>
    </submittedName>
</protein>
<evidence type="ECO:0000256" key="1">
    <source>
        <dbReference type="ARBA" id="ARBA00022741"/>
    </source>
</evidence>
<dbReference type="SUPFAM" id="SSF52540">
    <property type="entry name" value="P-loop containing nucleoside triphosphate hydrolases"/>
    <property type="match status" value="2"/>
</dbReference>
<dbReference type="PANTHER" id="PTHR12131">
    <property type="entry name" value="ATP-DEPENDENT RNA AND DNA HELICASE"/>
    <property type="match status" value="1"/>
</dbReference>
<dbReference type="PROSITE" id="PS51192">
    <property type="entry name" value="HELICASE_ATP_BIND_1"/>
    <property type="match status" value="1"/>
</dbReference>
<keyword evidence="3" id="KW-0347">Helicase</keyword>
<dbReference type="GO" id="GO:0003724">
    <property type="term" value="F:RNA helicase activity"/>
    <property type="evidence" value="ECO:0007669"/>
    <property type="project" value="UniProtKB-EC"/>
</dbReference>
<dbReference type="GO" id="GO:0055087">
    <property type="term" value="C:Ski complex"/>
    <property type="evidence" value="ECO:0007669"/>
    <property type="project" value="TreeGrafter"/>
</dbReference>
<reference evidence="10" key="1">
    <citation type="submission" date="2016-11" db="UniProtKB">
        <authorList>
            <consortium name="WormBaseParasite"/>
        </authorList>
    </citation>
    <scope>IDENTIFICATION</scope>
</reference>
<feature type="region of interest" description="Disordered" evidence="6">
    <location>
        <begin position="224"/>
        <end position="294"/>
    </location>
</feature>
<dbReference type="Proteomes" id="UP000095280">
    <property type="component" value="Unplaced"/>
</dbReference>
<dbReference type="Pfam" id="PF00271">
    <property type="entry name" value="Helicase_C"/>
    <property type="match status" value="1"/>
</dbReference>
<dbReference type="InterPro" id="IPR014001">
    <property type="entry name" value="Helicase_ATP-bd"/>
</dbReference>
<dbReference type="SMART" id="SM01142">
    <property type="entry name" value="DSHCT"/>
    <property type="match status" value="1"/>
</dbReference>
<dbReference type="InterPro" id="IPR050699">
    <property type="entry name" value="RNA-DNA_Helicase"/>
</dbReference>
<accession>A0A1I8IHH7</accession>
<dbReference type="InterPro" id="IPR027417">
    <property type="entry name" value="P-loop_NTPase"/>
</dbReference>
<evidence type="ECO:0000256" key="2">
    <source>
        <dbReference type="ARBA" id="ARBA00022801"/>
    </source>
</evidence>
<dbReference type="SMART" id="SM00490">
    <property type="entry name" value="HELICc"/>
    <property type="match status" value="1"/>
</dbReference>
<evidence type="ECO:0000313" key="9">
    <source>
        <dbReference type="Proteomes" id="UP000095280"/>
    </source>
</evidence>
<dbReference type="PROSITE" id="PS51194">
    <property type="entry name" value="HELICASE_CTER"/>
    <property type="match status" value="1"/>
</dbReference>